<keyword evidence="4" id="KW-1185">Reference proteome</keyword>
<comment type="caution">
    <text evidence="3">The sequence shown here is derived from an EMBL/GenBank/DDBJ whole genome shotgun (WGS) entry which is preliminary data.</text>
</comment>
<dbReference type="Proteomes" id="UP000219182">
    <property type="component" value="Unassembled WGS sequence"/>
</dbReference>
<organism evidence="3 4">
    <name type="scientific">Mesorhizobium sanjuanii</name>
    <dbReference type="NCBI Taxonomy" id="2037900"/>
    <lineage>
        <taxon>Bacteria</taxon>
        <taxon>Pseudomonadati</taxon>
        <taxon>Pseudomonadota</taxon>
        <taxon>Alphaproteobacteria</taxon>
        <taxon>Hyphomicrobiales</taxon>
        <taxon>Phyllobacteriaceae</taxon>
        <taxon>Mesorhizobium</taxon>
    </lineage>
</organism>
<keyword evidence="1" id="KW-0732">Signal</keyword>
<gene>
    <name evidence="3" type="ORF">CN311_08055</name>
</gene>
<evidence type="ECO:0000313" key="4">
    <source>
        <dbReference type="Proteomes" id="UP000219182"/>
    </source>
</evidence>
<dbReference type="RefSeq" id="WP_097572791.1">
    <property type="nucleotide sequence ID" value="NZ_NWQG01000043.1"/>
</dbReference>
<evidence type="ECO:0000256" key="1">
    <source>
        <dbReference type="SAM" id="SignalP"/>
    </source>
</evidence>
<dbReference type="PANTHER" id="PTHR39176">
    <property type="entry name" value="PERIPLASMIC PROTEIN-RELATED"/>
    <property type="match status" value="1"/>
</dbReference>
<dbReference type="Gene3D" id="1.20.1270.180">
    <property type="match status" value="1"/>
</dbReference>
<name>A0A2A6FI21_9HYPH</name>
<dbReference type="Pfam" id="PF07007">
    <property type="entry name" value="LprI"/>
    <property type="match status" value="1"/>
</dbReference>
<proteinExistence type="predicted"/>
<reference evidence="3 4" key="1">
    <citation type="submission" date="2017-09" db="EMBL/GenBank/DDBJ databases">
        <title>Mesorhizobum sanjuanii sp. nov. isolated from nodules of Lotus tenuis in saline-alkaline lowlands of Flooding Pampa.</title>
        <authorList>
            <person name="Sannazzaro A.I."/>
            <person name="Torres Tejerizo G.A."/>
            <person name="Fontana F."/>
            <person name="Cumpa Velazquez L.M."/>
            <person name="Hansen L."/>
            <person name="Pistorio M."/>
            <person name="Estrella M.J."/>
        </authorList>
    </citation>
    <scope>NUCLEOTIDE SEQUENCE [LARGE SCALE GENOMIC DNA]</scope>
    <source>
        <strain evidence="3 4">BSA136</strain>
    </source>
</reference>
<sequence>MRLCKTGLATLILAVPLFTNAARAADDCANAMDQATMNECAGKSLAAADKKLNDAYKQIEGRLKDDAAGKKLLVDAQRAWIAFRDAECNFQGGPRDMAGSMYPMVVAGCQEELTNSRLKDFEGYLNCQEGDTSCPVPAAQ</sequence>
<feature type="chain" id="PRO_5012314648" evidence="1">
    <location>
        <begin position="25"/>
        <end position="140"/>
    </location>
</feature>
<dbReference type="EMBL" id="NWQG01000043">
    <property type="protein sequence ID" value="PDQ21600.1"/>
    <property type="molecule type" value="Genomic_DNA"/>
</dbReference>
<evidence type="ECO:0000259" key="2">
    <source>
        <dbReference type="Pfam" id="PF07007"/>
    </source>
</evidence>
<dbReference type="PANTHER" id="PTHR39176:SF1">
    <property type="entry name" value="PERIPLASMIC PROTEIN"/>
    <property type="match status" value="1"/>
</dbReference>
<accession>A0A2A6FI21</accession>
<dbReference type="AlphaFoldDB" id="A0A2A6FI21"/>
<feature type="domain" description="Lysozyme inhibitor LprI-like N-terminal" evidence="2">
    <location>
        <begin position="28"/>
        <end position="120"/>
    </location>
</feature>
<evidence type="ECO:0000313" key="3">
    <source>
        <dbReference type="EMBL" id="PDQ21600.1"/>
    </source>
</evidence>
<dbReference type="InterPro" id="IPR009739">
    <property type="entry name" value="LprI-like_N"/>
</dbReference>
<protein>
    <submittedName>
        <fullName evidence="3">Urease-associated protein</fullName>
    </submittedName>
</protein>
<feature type="signal peptide" evidence="1">
    <location>
        <begin position="1"/>
        <end position="24"/>
    </location>
</feature>